<accession>A0ABW1C6G4</accession>
<name>A0ABW1C6G4_9ACTN</name>
<reference evidence="2" key="1">
    <citation type="journal article" date="2019" name="Int. J. Syst. Evol. Microbiol.">
        <title>The Global Catalogue of Microorganisms (GCM) 10K type strain sequencing project: providing services to taxonomists for standard genome sequencing and annotation.</title>
        <authorList>
            <consortium name="The Broad Institute Genomics Platform"/>
            <consortium name="The Broad Institute Genome Sequencing Center for Infectious Disease"/>
            <person name="Wu L."/>
            <person name="Ma J."/>
        </authorList>
    </citation>
    <scope>NUCLEOTIDE SEQUENCE [LARGE SCALE GENOMIC DNA]</scope>
    <source>
        <strain evidence="2">CGMCC 4.7106</strain>
    </source>
</reference>
<dbReference type="RefSeq" id="WP_219545494.1">
    <property type="nucleotide sequence ID" value="NZ_JAHKRN010000016.1"/>
</dbReference>
<dbReference type="EMBL" id="JBHSNW010000024">
    <property type="protein sequence ID" value="MFC5820326.1"/>
    <property type="molecule type" value="Genomic_DNA"/>
</dbReference>
<dbReference type="Proteomes" id="UP001596096">
    <property type="component" value="Unassembled WGS sequence"/>
</dbReference>
<organism evidence="1 2">
    <name type="scientific">Nonomuraea harbinensis</name>
    <dbReference type="NCBI Taxonomy" id="1286938"/>
    <lineage>
        <taxon>Bacteria</taxon>
        <taxon>Bacillati</taxon>
        <taxon>Actinomycetota</taxon>
        <taxon>Actinomycetes</taxon>
        <taxon>Streptosporangiales</taxon>
        <taxon>Streptosporangiaceae</taxon>
        <taxon>Nonomuraea</taxon>
    </lineage>
</organism>
<evidence type="ECO:0000313" key="2">
    <source>
        <dbReference type="Proteomes" id="UP001596096"/>
    </source>
</evidence>
<keyword evidence="2" id="KW-1185">Reference proteome</keyword>
<proteinExistence type="predicted"/>
<sequence length="46" mass="5226">MNSTRCPRCHNELDEGPIMYRCASCRRAVFAADLENEFVPRQPVAA</sequence>
<evidence type="ECO:0000313" key="1">
    <source>
        <dbReference type="EMBL" id="MFC5820326.1"/>
    </source>
</evidence>
<evidence type="ECO:0008006" key="3">
    <source>
        <dbReference type="Google" id="ProtNLM"/>
    </source>
</evidence>
<protein>
    <recommendedName>
        <fullName evidence="3">Insertion element protein</fullName>
    </recommendedName>
</protein>
<gene>
    <name evidence="1" type="ORF">ACFPUY_34945</name>
</gene>
<comment type="caution">
    <text evidence="1">The sequence shown here is derived from an EMBL/GenBank/DDBJ whole genome shotgun (WGS) entry which is preliminary data.</text>
</comment>